<dbReference type="SUPFAM" id="SSF48403">
    <property type="entry name" value="Ankyrin repeat"/>
    <property type="match status" value="1"/>
</dbReference>
<proteinExistence type="predicted"/>
<reference evidence="4 5" key="1">
    <citation type="journal article" date="2024" name="bioRxiv">
        <title>A reference genome for Trichogramma kaykai: A tiny desert-dwelling parasitoid wasp with competing sex-ratio distorters.</title>
        <authorList>
            <person name="Culotta J."/>
            <person name="Lindsey A.R."/>
        </authorList>
    </citation>
    <scope>NUCLEOTIDE SEQUENCE [LARGE SCALE GENOMIC DNA]</scope>
    <source>
        <strain evidence="4 5">KSX58</strain>
    </source>
</reference>
<feature type="repeat" description="ANK" evidence="3">
    <location>
        <begin position="366"/>
        <end position="398"/>
    </location>
</feature>
<dbReference type="SMART" id="SM00248">
    <property type="entry name" value="ANK"/>
    <property type="match status" value="9"/>
</dbReference>
<protein>
    <recommendedName>
        <fullName evidence="6">PRANC domain-containing protein</fullName>
    </recommendedName>
</protein>
<feature type="repeat" description="ANK" evidence="3">
    <location>
        <begin position="438"/>
        <end position="464"/>
    </location>
</feature>
<dbReference type="Pfam" id="PF12796">
    <property type="entry name" value="Ank_2"/>
    <property type="match status" value="2"/>
</dbReference>
<evidence type="ECO:0000256" key="3">
    <source>
        <dbReference type="PROSITE-ProRule" id="PRU00023"/>
    </source>
</evidence>
<gene>
    <name evidence="4" type="ORF">TKK_013481</name>
</gene>
<dbReference type="EMBL" id="JBJJXI010000107">
    <property type="protein sequence ID" value="KAL3392178.1"/>
    <property type="molecule type" value="Genomic_DNA"/>
</dbReference>
<dbReference type="Gene3D" id="1.25.40.20">
    <property type="entry name" value="Ankyrin repeat-containing domain"/>
    <property type="match status" value="4"/>
</dbReference>
<keyword evidence="2 3" id="KW-0040">ANK repeat</keyword>
<evidence type="ECO:0000256" key="2">
    <source>
        <dbReference type="ARBA" id="ARBA00023043"/>
    </source>
</evidence>
<sequence>MGPDNEFKVFLLRLMRKRIVWENEDIRLKFLEGLHIVIENWIDGLPNLRDIFQGDEIERLLVDAINYDDRDASKNALVHRFIRFVISTGYRDEPKLDEEGNMVLRRNTPVHLAGKKESVFFSELFDIYNSFDVNLIDESGYTHFHAACSSCCTDVVKKFLEHGQDPDCLPREPNQQDPPIHLALNHRRKAVCELLLSHGANPNLTSKDGLTPLHRICRYHSNADFLELFFNSSKRPLQVNARDKFGNTPLHAAVHRKCLKMIEVLLRRGADPSLANKRGVTPLLLMVDGRDTSGRTLLHVVMDLGHLNLMEFLLKIGADPNAADNDGETPLHTVSRYAYLNYLAQNFFEICDAEKITLKLDAKDKRGWTPLHLAINSGSRYIAESLLARGADPNLPNDDGETLLHVICSQGDDKTAKLFFDICDERKQTVRLDAKDNLGRTPLRYAVSKVEARLVDLLLERGADPSNLVFLTEHEISEQLNDLPVALRVLYPSDFLSKWRRASRVATVVESLAKKGYAFDVSQVQSIVKALIRHGLLEMSLEPDERLCLVRYLYSSSEFSVKAKEITVTSSLSLYDLLKLRPEETKKLLTSAHYFGFADSGDLELLGTKELVEICVVLLCNMMMERFCKLLALVPFLTLTRYRLPISHCEIILEKLPNEDLFELCLLANGQN</sequence>
<accession>A0ABD2WGZ6</accession>
<feature type="repeat" description="ANK" evidence="3">
    <location>
        <begin position="293"/>
        <end position="325"/>
    </location>
</feature>
<dbReference type="AlphaFoldDB" id="A0ABD2WGZ6"/>
<dbReference type="InterPro" id="IPR002110">
    <property type="entry name" value="Ankyrin_rpt"/>
</dbReference>
<evidence type="ECO:0000313" key="5">
    <source>
        <dbReference type="Proteomes" id="UP001627154"/>
    </source>
</evidence>
<keyword evidence="1" id="KW-0677">Repeat</keyword>
<feature type="repeat" description="ANK" evidence="3">
    <location>
        <begin position="175"/>
        <end position="207"/>
    </location>
</feature>
<dbReference type="Pfam" id="PF00023">
    <property type="entry name" value="Ank"/>
    <property type="match status" value="1"/>
</dbReference>
<dbReference type="Proteomes" id="UP001627154">
    <property type="component" value="Unassembled WGS sequence"/>
</dbReference>
<dbReference type="InterPro" id="IPR036770">
    <property type="entry name" value="Ankyrin_rpt-contain_sf"/>
</dbReference>
<feature type="repeat" description="ANK" evidence="3">
    <location>
        <begin position="245"/>
        <end position="277"/>
    </location>
</feature>
<evidence type="ECO:0000313" key="4">
    <source>
        <dbReference type="EMBL" id="KAL3392178.1"/>
    </source>
</evidence>
<name>A0ABD2WGZ6_9HYME</name>
<keyword evidence="5" id="KW-1185">Reference proteome</keyword>
<evidence type="ECO:0000256" key="1">
    <source>
        <dbReference type="ARBA" id="ARBA00022737"/>
    </source>
</evidence>
<evidence type="ECO:0008006" key="6">
    <source>
        <dbReference type="Google" id="ProtNLM"/>
    </source>
</evidence>
<dbReference type="PROSITE" id="PS50297">
    <property type="entry name" value="ANK_REP_REGION"/>
    <property type="match status" value="5"/>
</dbReference>
<dbReference type="PANTHER" id="PTHR24141">
    <property type="entry name" value="2-5A-DEPENDENT RIBONUCLEASE"/>
    <property type="match status" value="1"/>
</dbReference>
<dbReference type="PANTHER" id="PTHR24141:SF1">
    <property type="entry name" value="2-5A-DEPENDENT RIBONUCLEASE"/>
    <property type="match status" value="1"/>
</dbReference>
<comment type="caution">
    <text evidence="4">The sequence shown here is derived from an EMBL/GenBank/DDBJ whole genome shotgun (WGS) entry which is preliminary data.</text>
</comment>
<organism evidence="4 5">
    <name type="scientific">Trichogramma kaykai</name>
    <dbReference type="NCBI Taxonomy" id="54128"/>
    <lineage>
        <taxon>Eukaryota</taxon>
        <taxon>Metazoa</taxon>
        <taxon>Ecdysozoa</taxon>
        <taxon>Arthropoda</taxon>
        <taxon>Hexapoda</taxon>
        <taxon>Insecta</taxon>
        <taxon>Pterygota</taxon>
        <taxon>Neoptera</taxon>
        <taxon>Endopterygota</taxon>
        <taxon>Hymenoptera</taxon>
        <taxon>Apocrita</taxon>
        <taxon>Proctotrupomorpha</taxon>
        <taxon>Chalcidoidea</taxon>
        <taxon>Trichogrammatidae</taxon>
        <taxon>Trichogramma</taxon>
    </lineage>
</organism>
<dbReference type="PROSITE" id="PS50088">
    <property type="entry name" value="ANK_REPEAT"/>
    <property type="match status" value="5"/>
</dbReference>